<evidence type="ECO:0000313" key="3">
    <source>
        <dbReference type="Proteomes" id="UP001600109"/>
    </source>
</evidence>
<organism evidence="2 3">
    <name type="scientific">Flavobacterium xylosi</name>
    <dbReference type="NCBI Taxonomy" id="3230415"/>
    <lineage>
        <taxon>Bacteria</taxon>
        <taxon>Pseudomonadati</taxon>
        <taxon>Bacteroidota</taxon>
        <taxon>Flavobacteriia</taxon>
        <taxon>Flavobacteriales</taxon>
        <taxon>Flavobacteriaceae</taxon>
        <taxon>Flavobacterium</taxon>
    </lineage>
</organism>
<keyword evidence="3" id="KW-1185">Reference proteome</keyword>
<name>A0ABW6HSQ9_9FLAO</name>
<evidence type="ECO:0000259" key="1">
    <source>
        <dbReference type="Pfam" id="PF12728"/>
    </source>
</evidence>
<evidence type="ECO:0000313" key="2">
    <source>
        <dbReference type="EMBL" id="MFE3867037.1"/>
    </source>
</evidence>
<accession>A0ABW6HSQ9</accession>
<comment type="caution">
    <text evidence="2">The sequence shown here is derived from an EMBL/GenBank/DDBJ whole genome shotgun (WGS) entry which is preliminary data.</text>
</comment>
<sequence>MALENNSSATSTKNRMYREQLITMEDLNEFRILLLNDLLAIIKSKPLQQKQWLKSNEVRKLLNISPGTLQNLRINGTLTYTKIGGIMYYDQTDIEKLLNGNKVNVLPALFK</sequence>
<gene>
    <name evidence="2" type="ORF">ACFX5E_02995</name>
</gene>
<dbReference type="InterPro" id="IPR009061">
    <property type="entry name" value="DNA-bd_dom_put_sf"/>
</dbReference>
<dbReference type="SUPFAM" id="SSF46955">
    <property type="entry name" value="Putative DNA-binding domain"/>
    <property type="match status" value="1"/>
</dbReference>
<dbReference type="InterPro" id="IPR041657">
    <property type="entry name" value="HTH_17"/>
</dbReference>
<dbReference type="PANTHER" id="PTHR34585:SF22">
    <property type="entry name" value="HELIX-TURN-HELIX DOMAIN-CONTAINING PROTEIN"/>
    <property type="match status" value="1"/>
</dbReference>
<dbReference type="Pfam" id="PF12728">
    <property type="entry name" value="HTH_17"/>
    <property type="match status" value="1"/>
</dbReference>
<proteinExistence type="predicted"/>
<dbReference type="PANTHER" id="PTHR34585">
    <property type="match status" value="1"/>
</dbReference>
<reference evidence="2 3" key="1">
    <citation type="submission" date="2024-06" db="EMBL/GenBank/DDBJ databases">
        <title>Flavobacterium spp. isolated from glacier.</title>
        <authorList>
            <person name="Han D."/>
        </authorList>
    </citation>
    <scope>NUCLEOTIDE SEQUENCE [LARGE SCALE GENOMIC DNA]</scope>
    <source>
        <strain evidence="2 3">LS2P90</strain>
    </source>
</reference>
<protein>
    <submittedName>
        <fullName evidence="2">Helix-turn-helix domain-containing protein</fullName>
    </submittedName>
</protein>
<dbReference type="EMBL" id="JBHZPZ010000003">
    <property type="protein sequence ID" value="MFE3867037.1"/>
    <property type="molecule type" value="Genomic_DNA"/>
</dbReference>
<feature type="domain" description="Helix-turn-helix" evidence="1">
    <location>
        <begin position="52"/>
        <end position="101"/>
    </location>
</feature>
<dbReference type="Proteomes" id="UP001600109">
    <property type="component" value="Unassembled WGS sequence"/>
</dbReference>
<dbReference type="RefSeq" id="WP_379853687.1">
    <property type="nucleotide sequence ID" value="NZ_JBHZPZ010000003.1"/>
</dbReference>